<dbReference type="PANTHER" id="PTHR24223:SF456">
    <property type="entry name" value="MULTIDRUG RESISTANCE-ASSOCIATED PROTEIN LETHAL(2)03659"/>
    <property type="match status" value="1"/>
</dbReference>
<dbReference type="Pfam" id="PF00005">
    <property type="entry name" value="ABC_tran"/>
    <property type="match status" value="1"/>
</dbReference>
<evidence type="ECO:0000256" key="3">
    <source>
        <dbReference type="ARBA" id="ARBA00022741"/>
    </source>
</evidence>
<evidence type="ECO:0000256" key="4">
    <source>
        <dbReference type="ARBA" id="ARBA00022840"/>
    </source>
</evidence>
<dbReference type="EMBL" id="MU825880">
    <property type="protein sequence ID" value="KAJ7385506.1"/>
    <property type="molecule type" value="Genomic_DNA"/>
</dbReference>
<dbReference type="InterPro" id="IPR003439">
    <property type="entry name" value="ABC_transporter-like_ATP-bd"/>
</dbReference>
<keyword evidence="3" id="KW-0547">Nucleotide-binding</keyword>
<comment type="similarity">
    <text evidence="2">Belongs to the ABC transporter superfamily. ABCC family. Conjugate transporter (TC 3.A.1.208) subfamily.</text>
</comment>
<dbReference type="PROSITE" id="PS50893">
    <property type="entry name" value="ABC_TRANSPORTER_2"/>
    <property type="match status" value="1"/>
</dbReference>
<gene>
    <name evidence="6" type="primary">ABCC4_3</name>
    <name evidence="6" type="ORF">OS493_015077</name>
</gene>
<dbReference type="GO" id="GO:0005524">
    <property type="term" value="F:ATP binding"/>
    <property type="evidence" value="ECO:0007669"/>
    <property type="project" value="UniProtKB-KW"/>
</dbReference>
<dbReference type="SUPFAM" id="SSF52540">
    <property type="entry name" value="P-loop containing nucleoside triphosphate hydrolases"/>
    <property type="match status" value="1"/>
</dbReference>
<keyword evidence="4" id="KW-0067">ATP-binding</keyword>
<dbReference type="Proteomes" id="UP001163046">
    <property type="component" value="Unassembled WGS sequence"/>
</dbReference>
<evidence type="ECO:0000313" key="7">
    <source>
        <dbReference type="Proteomes" id="UP001163046"/>
    </source>
</evidence>
<protein>
    <submittedName>
        <fullName evidence="6">Multidrug resistance-associated protein 4</fullName>
    </submittedName>
</protein>
<organism evidence="6 7">
    <name type="scientific">Desmophyllum pertusum</name>
    <dbReference type="NCBI Taxonomy" id="174260"/>
    <lineage>
        <taxon>Eukaryota</taxon>
        <taxon>Metazoa</taxon>
        <taxon>Cnidaria</taxon>
        <taxon>Anthozoa</taxon>
        <taxon>Hexacorallia</taxon>
        <taxon>Scleractinia</taxon>
        <taxon>Caryophylliina</taxon>
        <taxon>Caryophylliidae</taxon>
        <taxon>Desmophyllum</taxon>
    </lineage>
</organism>
<keyword evidence="7" id="KW-1185">Reference proteome</keyword>
<comment type="caution">
    <text evidence="6">The sequence shown here is derived from an EMBL/GenBank/DDBJ whole genome shotgun (WGS) entry which is preliminary data.</text>
</comment>
<dbReference type="OrthoDB" id="6500128at2759"/>
<dbReference type="InterPro" id="IPR050173">
    <property type="entry name" value="ABC_transporter_C-like"/>
</dbReference>
<proteinExistence type="inferred from homology"/>
<dbReference type="GO" id="GO:0042626">
    <property type="term" value="F:ATPase-coupled transmembrane transporter activity"/>
    <property type="evidence" value="ECO:0007669"/>
    <property type="project" value="TreeGrafter"/>
</dbReference>
<comment type="subcellular location">
    <subcellularLocation>
        <location evidence="1">Membrane</location>
        <topology evidence="1">Multi-pass membrane protein</topology>
    </subcellularLocation>
</comment>
<name>A0A9W9ZPR0_9CNID</name>
<evidence type="ECO:0000256" key="1">
    <source>
        <dbReference type="ARBA" id="ARBA00004141"/>
    </source>
</evidence>
<sequence length="254" mass="29627">MTRSRPKIGRVQAPCAYMILYWRVFLGVAGYRPKHSLWILDRVRRFVSRARKTPRRAHLLLKLMLVLKESHGEVLVDEISLTTLNLQEARKAFCALPREPFMFTASLRKNLDPEEIYADEELWNTLEAVRMKDYVEELSRQLNYIMTQPSRFSRTQLLLLSLARAILQKKRIVIMDEVVSSVDFNTLRIINNVVKHQFSHCTVINIAYGPIGLETILYHDRVVVMEEGRIVEMDRPQALLERENSLLSGFLSRS</sequence>
<feature type="domain" description="ABC transporter" evidence="5">
    <location>
        <begin position="19"/>
        <end position="252"/>
    </location>
</feature>
<evidence type="ECO:0000313" key="6">
    <source>
        <dbReference type="EMBL" id="KAJ7385506.1"/>
    </source>
</evidence>
<evidence type="ECO:0000259" key="5">
    <source>
        <dbReference type="PROSITE" id="PS50893"/>
    </source>
</evidence>
<dbReference type="InterPro" id="IPR027417">
    <property type="entry name" value="P-loop_NTPase"/>
</dbReference>
<reference evidence="6" key="1">
    <citation type="submission" date="2023-01" db="EMBL/GenBank/DDBJ databases">
        <title>Genome assembly of the deep-sea coral Lophelia pertusa.</title>
        <authorList>
            <person name="Herrera S."/>
            <person name="Cordes E."/>
        </authorList>
    </citation>
    <scope>NUCLEOTIDE SEQUENCE</scope>
    <source>
        <strain evidence="6">USNM1676648</strain>
        <tissue evidence="6">Polyp</tissue>
    </source>
</reference>
<dbReference type="GO" id="GO:0016020">
    <property type="term" value="C:membrane"/>
    <property type="evidence" value="ECO:0007669"/>
    <property type="project" value="UniProtKB-SubCell"/>
</dbReference>
<dbReference type="PANTHER" id="PTHR24223">
    <property type="entry name" value="ATP-BINDING CASSETTE SUB-FAMILY C"/>
    <property type="match status" value="1"/>
</dbReference>
<dbReference type="GO" id="GO:0016887">
    <property type="term" value="F:ATP hydrolysis activity"/>
    <property type="evidence" value="ECO:0007669"/>
    <property type="project" value="InterPro"/>
</dbReference>
<evidence type="ECO:0000256" key="2">
    <source>
        <dbReference type="ARBA" id="ARBA00009726"/>
    </source>
</evidence>
<dbReference type="AlphaFoldDB" id="A0A9W9ZPR0"/>
<accession>A0A9W9ZPR0</accession>
<dbReference type="Gene3D" id="3.40.50.300">
    <property type="entry name" value="P-loop containing nucleotide triphosphate hydrolases"/>
    <property type="match status" value="1"/>
</dbReference>